<name>G5GEN7_9FIRM</name>
<dbReference type="AlphaFoldDB" id="G5GEN7"/>
<dbReference type="Proteomes" id="UP000003011">
    <property type="component" value="Unassembled WGS sequence"/>
</dbReference>
<reference evidence="1 2" key="1">
    <citation type="submission" date="2011-08" db="EMBL/GenBank/DDBJ databases">
        <title>The Genome Sequence of Johnsonella ignava ATCC 51276.</title>
        <authorList>
            <consortium name="The Broad Institute Genome Sequencing Platform"/>
            <person name="Earl A."/>
            <person name="Ward D."/>
            <person name="Feldgarden M."/>
            <person name="Gevers D."/>
            <person name="Izard J."/>
            <person name="Blanton J.M."/>
            <person name="Baranova O.V."/>
            <person name="Dewhirst F.E."/>
            <person name="Young S.K."/>
            <person name="Zeng Q."/>
            <person name="Gargeya S."/>
            <person name="Fitzgerald M."/>
            <person name="Haas B."/>
            <person name="Abouelleil A."/>
            <person name="Alvarado L."/>
            <person name="Arachchi H.M."/>
            <person name="Berlin A."/>
            <person name="Brown A."/>
            <person name="Chapman S.B."/>
            <person name="Chen Z."/>
            <person name="Dunbar C."/>
            <person name="Freedman E."/>
            <person name="Gearin G."/>
            <person name="Gellesch M."/>
            <person name="Goldberg J."/>
            <person name="Griggs A."/>
            <person name="Gujja S."/>
            <person name="Heiman D."/>
            <person name="Howarth C."/>
            <person name="Larson L."/>
            <person name="Lui A."/>
            <person name="MacDonald P.J.P."/>
            <person name="Montmayeur A."/>
            <person name="Murphy C."/>
            <person name="Neiman D."/>
            <person name="Pearson M."/>
            <person name="Priest M."/>
            <person name="Roberts A."/>
            <person name="Saif S."/>
            <person name="Shea T."/>
            <person name="Shenoy N."/>
            <person name="Sisk P."/>
            <person name="Stolte C."/>
            <person name="Sykes S."/>
            <person name="Wortman J."/>
            <person name="Nusbaum C."/>
            <person name="Birren B."/>
        </authorList>
    </citation>
    <scope>NUCLEOTIDE SEQUENCE [LARGE SCALE GENOMIC DNA]</scope>
    <source>
        <strain evidence="1 2">ATCC 51276</strain>
    </source>
</reference>
<dbReference type="eggNOG" id="ENOG5032U7Y">
    <property type="taxonomic scope" value="Bacteria"/>
</dbReference>
<dbReference type="OrthoDB" id="2219479at2"/>
<accession>G5GEN7</accession>
<organism evidence="1 2">
    <name type="scientific">Johnsonella ignava ATCC 51276</name>
    <dbReference type="NCBI Taxonomy" id="679200"/>
    <lineage>
        <taxon>Bacteria</taxon>
        <taxon>Bacillati</taxon>
        <taxon>Bacillota</taxon>
        <taxon>Clostridia</taxon>
        <taxon>Lachnospirales</taxon>
        <taxon>Lachnospiraceae</taxon>
        <taxon>Johnsonella</taxon>
    </lineage>
</organism>
<dbReference type="HOGENOM" id="CLU_1956813_0_0_9"/>
<evidence type="ECO:0000313" key="1">
    <source>
        <dbReference type="EMBL" id="EHI56823.1"/>
    </source>
</evidence>
<gene>
    <name evidence="1" type="ORF">HMPREF9333_00025</name>
</gene>
<evidence type="ECO:0000313" key="2">
    <source>
        <dbReference type="Proteomes" id="UP000003011"/>
    </source>
</evidence>
<dbReference type="EMBL" id="ACZL01000001">
    <property type="protein sequence ID" value="EHI56823.1"/>
    <property type="molecule type" value="Genomic_DNA"/>
</dbReference>
<keyword evidence="2" id="KW-1185">Reference proteome</keyword>
<proteinExistence type="predicted"/>
<protein>
    <submittedName>
        <fullName evidence="1">Uncharacterized protein</fullName>
    </submittedName>
</protein>
<comment type="caution">
    <text evidence="1">The sequence shown here is derived from an EMBL/GenBank/DDBJ whole genome shotgun (WGS) entry which is preliminary data.</text>
</comment>
<sequence>MKKINLNDSIENEMSVDGYRLNPTEKYVINLLEEIEFQQSIMMSFKIMGYPPALKNYHAWLFENGFSVEAPNPTNELVAKYYGVKPLWKTDYSQGIVVKDENDSDYFIVMECSNKNKGYKHTIVILTLGGCM</sequence>
<dbReference type="RefSeq" id="WP_005538927.1">
    <property type="nucleotide sequence ID" value="NZ_JH378829.1"/>
</dbReference>